<dbReference type="RefSeq" id="WP_390517415.1">
    <property type="nucleotide sequence ID" value="NZ_AP031496.1"/>
</dbReference>
<feature type="signal peptide" evidence="1">
    <location>
        <begin position="1"/>
        <end position="26"/>
    </location>
</feature>
<reference evidence="3" key="1">
    <citation type="journal article" date="2019" name="Int. J. Syst. Evol. Microbiol.">
        <title>The Global Catalogue of Microorganisms (GCM) 10K type strain sequencing project: providing services to taxonomists for standard genome sequencing and annotation.</title>
        <authorList>
            <consortium name="The Broad Institute Genomics Platform"/>
            <consortium name="The Broad Institute Genome Sequencing Center for Infectious Disease"/>
            <person name="Wu L."/>
            <person name="Ma J."/>
        </authorList>
    </citation>
    <scope>NUCLEOTIDE SEQUENCE [LARGE SCALE GENOMIC DNA]</scope>
    <source>
        <strain evidence="3">JCM 19134</strain>
    </source>
</reference>
<dbReference type="PROSITE" id="PS51257">
    <property type="entry name" value="PROKAR_LIPOPROTEIN"/>
    <property type="match status" value="1"/>
</dbReference>
<name>A0AAV3U398_9ALTE</name>
<comment type="caution">
    <text evidence="2">The sequence shown here is derived from an EMBL/GenBank/DDBJ whole genome shotgun (WGS) entry which is preliminary data.</text>
</comment>
<proteinExistence type="predicted"/>
<evidence type="ECO:0000256" key="1">
    <source>
        <dbReference type="SAM" id="SignalP"/>
    </source>
</evidence>
<dbReference type="AlphaFoldDB" id="A0AAV3U398"/>
<accession>A0AAV3U398</accession>
<gene>
    <name evidence="2" type="ORF">GCM10025791_24260</name>
</gene>
<keyword evidence="1" id="KW-0732">Signal</keyword>
<evidence type="ECO:0000313" key="2">
    <source>
        <dbReference type="EMBL" id="GAA4944456.1"/>
    </source>
</evidence>
<keyword evidence="3" id="KW-1185">Reference proteome</keyword>
<dbReference type="Proteomes" id="UP001409585">
    <property type="component" value="Unassembled WGS sequence"/>
</dbReference>
<dbReference type="EMBL" id="BAABLX010000023">
    <property type="protein sequence ID" value="GAA4944456.1"/>
    <property type="molecule type" value="Genomic_DNA"/>
</dbReference>
<evidence type="ECO:0000313" key="3">
    <source>
        <dbReference type="Proteomes" id="UP001409585"/>
    </source>
</evidence>
<sequence length="80" mass="8349">MTMNQNKTIKRVSMAAAAVVFTAMLAACDDGPAEDAGEKIDDSVSEMKDSTKDAMNDAGNAIEDACEDVKDAADAENSNC</sequence>
<protein>
    <submittedName>
        <fullName evidence="2">Uncharacterized protein</fullName>
    </submittedName>
</protein>
<feature type="chain" id="PRO_5043382864" evidence="1">
    <location>
        <begin position="27"/>
        <end position="80"/>
    </location>
</feature>
<organism evidence="2 3">
    <name type="scientific">Halioxenophilus aromaticivorans</name>
    <dbReference type="NCBI Taxonomy" id="1306992"/>
    <lineage>
        <taxon>Bacteria</taxon>
        <taxon>Pseudomonadati</taxon>
        <taxon>Pseudomonadota</taxon>
        <taxon>Gammaproteobacteria</taxon>
        <taxon>Alteromonadales</taxon>
        <taxon>Alteromonadaceae</taxon>
        <taxon>Halioxenophilus</taxon>
    </lineage>
</organism>